<evidence type="ECO:0000313" key="2">
    <source>
        <dbReference type="Proteomes" id="UP000075025"/>
    </source>
</evidence>
<sequence length="274" mass="28699">MNAPRKLLLVGIDGLRVDDALRAPAVAPRLAAFAAAGVLLPMTMEVPTISGPGWSSILTGTRIAEHGVVDNLFEGHRLREYRDLLARAVAQRPDCTTLAAADWLPLVDPDGPGPIIAASPERERAGNHVLIARDGETTAYGPLDAEIAAAVRAHLSATGPDVSFVYLGEVDEAGHRHGGIAPEYTAAIVRVDSLLGGILDVVAERATTHDEDWLVAVTTDHGHVDAGGHGGDSALERRSFLALGRFGGHEPLPGGPIAPHEVCDLLLADRGLVP</sequence>
<protein>
    <recommendedName>
        <fullName evidence="3">Phosphodiesterase</fullName>
    </recommendedName>
</protein>
<dbReference type="PATRIC" id="fig|2033.6.peg.342"/>
<organism evidence="1 2">
    <name type="scientific">Microbacterium testaceum</name>
    <name type="common">Aureobacterium testaceum</name>
    <name type="synonym">Brevibacterium testaceum</name>
    <dbReference type="NCBI Taxonomy" id="2033"/>
    <lineage>
        <taxon>Bacteria</taxon>
        <taxon>Bacillati</taxon>
        <taxon>Actinomycetota</taxon>
        <taxon>Actinomycetes</taxon>
        <taxon>Micrococcales</taxon>
        <taxon>Microbacteriaceae</taxon>
        <taxon>Microbacterium</taxon>
    </lineage>
</organism>
<dbReference type="GO" id="GO:0016787">
    <property type="term" value="F:hydrolase activity"/>
    <property type="evidence" value="ECO:0007669"/>
    <property type="project" value="UniProtKB-ARBA"/>
</dbReference>
<dbReference type="Gene3D" id="3.40.720.10">
    <property type="entry name" value="Alkaline Phosphatase, subunit A"/>
    <property type="match status" value="1"/>
</dbReference>
<gene>
    <name evidence="1" type="ORF">NS220_14575</name>
</gene>
<dbReference type="RefSeq" id="WP_058624742.1">
    <property type="nucleotide sequence ID" value="NZ_LDRT01000115.1"/>
</dbReference>
<dbReference type="EMBL" id="LDRT01000115">
    <property type="protein sequence ID" value="KTR91309.1"/>
    <property type="molecule type" value="Genomic_DNA"/>
</dbReference>
<dbReference type="SUPFAM" id="SSF53649">
    <property type="entry name" value="Alkaline phosphatase-like"/>
    <property type="match status" value="1"/>
</dbReference>
<comment type="caution">
    <text evidence="1">The sequence shown here is derived from an EMBL/GenBank/DDBJ whole genome shotgun (WGS) entry which is preliminary data.</text>
</comment>
<evidence type="ECO:0000313" key="1">
    <source>
        <dbReference type="EMBL" id="KTR91309.1"/>
    </source>
</evidence>
<reference evidence="1 2" key="1">
    <citation type="journal article" date="2016" name="Front. Microbiol.">
        <title>Genomic Resource of Rice Seed Associated Bacteria.</title>
        <authorList>
            <person name="Midha S."/>
            <person name="Bansal K."/>
            <person name="Sharma S."/>
            <person name="Kumar N."/>
            <person name="Patil P.P."/>
            <person name="Chaudhry V."/>
            <person name="Patil P.B."/>
        </authorList>
    </citation>
    <scope>NUCLEOTIDE SEQUENCE [LARGE SCALE GENOMIC DNA]</scope>
    <source>
        <strain evidence="1 2">NS220</strain>
    </source>
</reference>
<name>A0A147EU57_MICTE</name>
<dbReference type="InterPro" id="IPR017850">
    <property type="entry name" value="Alkaline_phosphatase_core_sf"/>
</dbReference>
<dbReference type="PANTHER" id="PTHR10151:SF120">
    <property type="entry name" value="BIS(5'-ADENOSYL)-TRIPHOSPHATASE"/>
    <property type="match status" value="1"/>
</dbReference>
<dbReference type="PANTHER" id="PTHR10151">
    <property type="entry name" value="ECTONUCLEOTIDE PYROPHOSPHATASE/PHOSPHODIESTERASE"/>
    <property type="match status" value="1"/>
</dbReference>
<proteinExistence type="predicted"/>
<dbReference type="Proteomes" id="UP000075025">
    <property type="component" value="Unassembled WGS sequence"/>
</dbReference>
<dbReference type="AlphaFoldDB" id="A0A147EU57"/>
<dbReference type="OrthoDB" id="1956004at2"/>
<dbReference type="Pfam" id="PF01663">
    <property type="entry name" value="Phosphodiest"/>
    <property type="match status" value="1"/>
</dbReference>
<dbReference type="InterPro" id="IPR002591">
    <property type="entry name" value="Phosphodiest/P_Trfase"/>
</dbReference>
<evidence type="ECO:0008006" key="3">
    <source>
        <dbReference type="Google" id="ProtNLM"/>
    </source>
</evidence>
<accession>A0A147EU57</accession>